<evidence type="ECO:0000256" key="2">
    <source>
        <dbReference type="ARBA" id="ARBA00023002"/>
    </source>
</evidence>
<dbReference type="FunFam" id="1.20.1090.10:FF:000001">
    <property type="entry name" value="Aldehyde-alcohol dehydrogenase"/>
    <property type="match status" value="1"/>
</dbReference>
<keyword evidence="2 6" id="KW-0560">Oxidoreductase</keyword>
<dbReference type="PROSITE" id="PS00913">
    <property type="entry name" value="ADH_IRON_1"/>
    <property type="match status" value="1"/>
</dbReference>
<keyword evidence="3" id="KW-0520">NAD</keyword>
<feature type="domain" description="Fe-containing alcohol dehydrogenase-like C-terminal" evidence="5">
    <location>
        <begin position="156"/>
        <end position="353"/>
    </location>
</feature>
<dbReference type="InterPro" id="IPR056798">
    <property type="entry name" value="ADH_Fe_C"/>
</dbReference>
<evidence type="ECO:0000259" key="5">
    <source>
        <dbReference type="Pfam" id="PF25137"/>
    </source>
</evidence>
<dbReference type="AlphaFoldDB" id="A0A4P6LSV5"/>
<dbReference type="PANTHER" id="PTHR11496">
    <property type="entry name" value="ALCOHOL DEHYDROGENASE"/>
    <property type="match status" value="1"/>
</dbReference>
<reference evidence="6 7" key="1">
    <citation type="submission" date="2019-01" db="EMBL/GenBank/DDBJ databases">
        <title>PMF-metabolizing Aryl O-demethylase.</title>
        <authorList>
            <person name="Kim M."/>
        </authorList>
    </citation>
    <scope>NUCLEOTIDE SEQUENCE [LARGE SCALE GENOMIC DNA]</scope>
    <source>
        <strain evidence="6 7">PMF1</strain>
    </source>
</reference>
<dbReference type="KEGG" id="bpro:PMF13cell1_00425"/>
<organism evidence="6 7">
    <name type="scientific">Blautia producta</name>
    <dbReference type="NCBI Taxonomy" id="33035"/>
    <lineage>
        <taxon>Bacteria</taxon>
        <taxon>Bacillati</taxon>
        <taxon>Bacillota</taxon>
        <taxon>Clostridia</taxon>
        <taxon>Lachnospirales</taxon>
        <taxon>Lachnospiraceae</taxon>
        <taxon>Blautia</taxon>
    </lineage>
</organism>
<evidence type="ECO:0000259" key="4">
    <source>
        <dbReference type="Pfam" id="PF00465"/>
    </source>
</evidence>
<dbReference type="PANTHER" id="PTHR11496:SF102">
    <property type="entry name" value="ALCOHOL DEHYDROGENASE 4"/>
    <property type="match status" value="1"/>
</dbReference>
<dbReference type="GO" id="GO:0046872">
    <property type="term" value="F:metal ion binding"/>
    <property type="evidence" value="ECO:0007669"/>
    <property type="project" value="InterPro"/>
</dbReference>
<dbReference type="CDD" id="cd08194">
    <property type="entry name" value="Fe-ADH-like"/>
    <property type="match status" value="1"/>
</dbReference>
<dbReference type="InterPro" id="IPR018211">
    <property type="entry name" value="ADH_Fe_CS"/>
</dbReference>
<dbReference type="Proteomes" id="UP000289794">
    <property type="component" value="Chromosome"/>
</dbReference>
<dbReference type="Gene3D" id="3.40.50.1970">
    <property type="match status" value="1"/>
</dbReference>
<sequence length="356" mass="39150">MESKLKLPRYRFLGENAFELKKKLEDFEIESVIFDGVTSEPTDIMVEEGCILYQANQCDFLIGFGGGSQLDTAKAVGAMLTNPGKISDYNGKEFKNELPFLVEIPSTAGTGSETTQVTIITDTKNDIKMLLKGAVLMPDVAVVDPTYSVKVPANITAWTGLDALTHAIEAYTSKKAFPECDTYALSAIKRIFENLPVAYQDGRNSYAREQMSLATYEAGITICNSTVTLVHGMSRPVGAVFHIPHGLSNAMLLKECLTFAMDGAVDRFADISRRIGKATISDSDEKAAIIFLDALEQLCETLHIPTMTEYGVNQYDFMNAIPKMAKDAKASGSPDNTRKKVTIDDMETIYHKLFIK</sequence>
<dbReference type="EMBL" id="CP035945">
    <property type="protein sequence ID" value="QBE94932.1"/>
    <property type="molecule type" value="Genomic_DNA"/>
</dbReference>
<name>A0A4P6LSV5_9FIRM</name>
<dbReference type="RefSeq" id="WP_130179651.1">
    <property type="nucleotide sequence ID" value="NZ_CP035945.1"/>
</dbReference>
<evidence type="ECO:0000256" key="3">
    <source>
        <dbReference type="ARBA" id="ARBA00023027"/>
    </source>
</evidence>
<comment type="similarity">
    <text evidence="1">Belongs to the iron-containing alcohol dehydrogenase family.</text>
</comment>
<evidence type="ECO:0000313" key="7">
    <source>
        <dbReference type="Proteomes" id="UP000289794"/>
    </source>
</evidence>
<dbReference type="GO" id="GO:0050093">
    <property type="term" value="F:methanol dehydrogenase (NAD+) activity"/>
    <property type="evidence" value="ECO:0007669"/>
    <property type="project" value="UniProtKB-EC"/>
</dbReference>
<evidence type="ECO:0000256" key="1">
    <source>
        <dbReference type="ARBA" id="ARBA00007358"/>
    </source>
</evidence>
<dbReference type="InterPro" id="IPR039697">
    <property type="entry name" value="Alcohol_dehydrogenase_Fe"/>
</dbReference>
<accession>A0A4P6LSV5</accession>
<dbReference type="SUPFAM" id="SSF56796">
    <property type="entry name" value="Dehydroquinate synthase-like"/>
    <property type="match status" value="1"/>
</dbReference>
<dbReference type="EC" id="1.1.1.244" evidence="6"/>
<feature type="domain" description="Alcohol dehydrogenase iron-type/glycerol dehydrogenase GldA" evidence="4">
    <location>
        <begin position="19"/>
        <end position="145"/>
    </location>
</feature>
<dbReference type="Pfam" id="PF00465">
    <property type="entry name" value="Fe-ADH"/>
    <property type="match status" value="1"/>
</dbReference>
<dbReference type="Gene3D" id="1.20.1090.10">
    <property type="entry name" value="Dehydroquinate synthase-like - alpha domain"/>
    <property type="match status" value="1"/>
</dbReference>
<proteinExistence type="inferred from homology"/>
<gene>
    <name evidence="6" type="primary">mdh_1</name>
    <name evidence="6" type="ORF">PMF13cell1_00425</name>
</gene>
<dbReference type="InterPro" id="IPR001670">
    <property type="entry name" value="ADH_Fe/GldA"/>
</dbReference>
<dbReference type="FunFam" id="3.40.50.1970:FF:000003">
    <property type="entry name" value="Alcohol dehydrogenase, iron-containing"/>
    <property type="match status" value="1"/>
</dbReference>
<protein>
    <submittedName>
        <fullName evidence="6">NAD-dependent methanol dehydrogenase</fullName>
        <ecNumber evidence="6">1.1.1.244</ecNumber>
    </submittedName>
</protein>
<evidence type="ECO:0000313" key="6">
    <source>
        <dbReference type="EMBL" id="QBE94932.1"/>
    </source>
</evidence>
<dbReference type="Pfam" id="PF25137">
    <property type="entry name" value="ADH_Fe_C"/>
    <property type="match status" value="1"/>
</dbReference>